<feature type="transmembrane region" description="Helical" evidence="2">
    <location>
        <begin position="241"/>
        <end position="264"/>
    </location>
</feature>
<keyword evidence="3" id="KW-0732">Signal</keyword>
<keyword evidence="2" id="KW-0472">Membrane</keyword>
<evidence type="ECO:0000256" key="1">
    <source>
        <dbReference type="SAM" id="MobiDB-lite"/>
    </source>
</evidence>
<dbReference type="OrthoDB" id="47276at2759"/>
<dbReference type="EnsemblMetazoa" id="SCAU006288-RA">
    <property type="protein sequence ID" value="SCAU006288-PA"/>
    <property type="gene ID" value="SCAU006288"/>
</dbReference>
<protein>
    <submittedName>
        <fullName evidence="4">Uncharacterized protein</fullName>
    </submittedName>
</protein>
<dbReference type="KEGG" id="scac:106087597"/>
<keyword evidence="2" id="KW-0812">Transmembrane</keyword>
<keyword evidence="5" id="KW-1185">Reference proteome</keyword>
<dbReference type="VEuPathDB" id="VectorBase:SCAU006288"/>
<reference evidence="4" key="1">
    <citation type="submission" date="2020-05" db="UniProtKB">
        <authorList>
            <consortium name="EnsemblMetazoa"/>
        </authorList>
    </citation>
    <scope>IDENTIFICATION</scope>
    <source>
        <strain evidence="4">USDA</strain>
    </source>
</reference>
<organism evidence="4 5">
    <name type="scientific">Stomoxys calcitrans</name>
    <name type="common">Stable fly</name>
    <name type="synonym">Conops calcitrans</name>
    <dbReference type="NCBI Taxonomy" id="35570"/>
    <lineage>
        <taxon>Eukaryota</taxon>
        <taxon>Metazoa</taxon>
        <taxon>Ecdysozoa</taxon>
        <taxon>Arthropoda</taxon>
        <taxon>Hexapoda</taxon>
        <taxon>Insecta</taxon>
        <taxon>Pterygota</taxon>
        <taxon>Neoptera</taxon>
        <taxon>Endopterygota</taxon>
        <taxon>Diptera</taxon>
        <taxon>Brachycera</taxon>
        <taxon>Muscomorpha</taxon>
        <taxon>Muscoidea</taxon>
        <taxon>Muscidae</taxon>
        <taxon>Stomoxys</taxon>
    </lineage>
</organism>
<proteinExistence type="predicted"/>
<dbReference type="Proteomes" id="UP000095300">
    <property type="component" value="Unassembled WGS sequence"/>
</dbReference>
<feature type="region of interest" description="Disordered" evidence="1">
    <location>
        <begin position="279"/>
        <end position="302"/>
    </location>
</feature>
<gene>
    <name evidence="4" type="primary">106087597</name>
</gene>
<evidence type="ECO:0000256" key="2">
    <source>
        <dbReference type="SAM" id="Phobius"/>
    </source>
</evidence>
<feature type="signal peptide" evidence="3">
    <location>
        <begin position="1"/>
        <end position="24"/>
    </location>
</feature>
<sequence length="349" mass="40044">MNIANCITCLLWVLSTCCLVVSNAYRNIRLEDNLCANRLLVKIKNQFYGSSMTLLEDRDSAAIITQRWNTSLPGLHSSSKIRYDCEFKVQSSEEPFRLPRGIYTVITRLKFRRDPETEECLDWIQFKGGNRSPSQRICNEVSIDGPAGRLIFDERDRDVTVLIHIEKNRMITEPLELRMVLTAHSECKYTGDFLCDPQNLYSCISRYFVRDNVTNCMYPCRDEVSCFHDVVPAPEVDTTSVALSAITSLIFTMLGVGFCIWICWKYWNCITVQQRAHEDSARTGRRQHRPQHEQRGASRDAPVIELPTAPTFNIHATTANHNNSVTRPAHQEDAAKDLPPSYEELFPDR</sequence>
<evidence type="ECO:0000256" key="3">
    <source>
        <dbReference type="SAM" id="SignalP"/>
    </source>
</evidence>
<keyword evidence="2" id="KW-1133">Transmembrane helix</keyword>
<name>A0A1I8PAE7_STOCA</name>
<feature type="chain" id="PRO_5009326279" evidence="3">
    <location>
        <begin position="25"/>
        <end position="349"/>
    </location>
</feature>
<evidence type="ECO:0000313" key="4">
    <source>
        <dbReference type="EnsemblMetazoa" id="SCAU006288-PA"/>
    </source>
</evidence>
<evidence type="ECO:0000313" key="5">
    <source>
        <dbReference type="Proteomes" id="UP000095300"/>
    </source>
</evidence>
<accession>A0A1I8PAE7</accession>
<dbReference type="AlphaFoldDB" id="A0A1I8PAE7"/>
<feature type="region of interest" description="Disordered" evidence="1">
    <location>
        <begin position="321"/>
        <end position="349"/>
    </location>
</feature>